<comment type="caution">
    <text evidence="1">The sequence shown here is derived from an EMBL/GenBank/DDBJ whole genome shotgun (WGS) entry which is preliminary data.</text>
</comment>
<organism evidence="1 2">
    <name type="scientific">Sediminicola luteus</name>
    <dbReference type="NCBI Taxonomy" id="319238"/>
    <lineage>
        <taxon>Bacteria</taxon>
        <taxon>Pseudomonadati</taxon>
        <taxon>Bacteroidota</taxon>
        <taxon>Flavobacteriia</taxon>
        <taxon>Flavobacteriales</taxon>
        <taxon>Flavobacteriaceae</taxon>
        <taxon>Sediminicola</taxon>
    </lineage>
</organism>
<dbReference type="EMBL" id="NBWU01000002">
    <property type="protein sequence ID" value="PCE64815.1"/>
    <property type="molecule type" value="Genomic_DNA"/>
</dbReference>
<gene>
    <name evidence="1" type="ORF">B7P33_06495</name>
</gene>
<dbReference type="RefSeq" id="WP_097440094.1">
    <property type="nucleotide sequence ID" value="NZ_KZ300476.1"/>
</dbReference>
<reference evidence="1 2" key="1">
    <citation type="submission" date="2017-04" db="EMBL/GenBank/DDBJ databases">
        <title>A new member of the family Flavobacteriaceae isolated from ascidians.</title>
        <authorList>
            <person name="Chen L."/>
        </authorList>
    </citation>
    <scope>NUCLEOTIDE SEQUENCE [LARGE SCALE GENOMIC DNA]</scope>
    <source>
        <strain evidence="1 2">HQA918</strain>
    </source>
</reference>
<protein>
    <submittedName>
        <fullName evidence="1">Uncharacterized protein</fullName>
    </submittedName>
</protein>
<evidence type="ECO:0000313" key="1">
    <source>
        <dbReference type="EMBL" id="PCE64815.1"/>
    </source>
</evidence>
<keyword evidence="2" id="KW-1185">Reference proteome</keyword>
<sequence length="59" mass="6832">MENPFEQVIQNEKLPEVLKEKVMKDVALVKLTLDLADLLMVKYASSVESLLKMLRRSKQ</sequence>
<name>A0A2A4GAN2_9FLAO</name>
<dbReference type="Proteomes" id="UP000219559">
    <property type="component" value="Unassembled WGS sequence"/>
</dbReference>
<evidence type="ECO:0000313" key="2">
    <source>
        <dbReference type="Proteomes" id="UP000219559"/>
    </source>
</evidence>
<dbReference type="AlphaFoldDB" id="A0A2A4GAN2"/>
<proteinExistence type="predicted"/>
<accession>A0A2A4GAN2</accession>